<dbReference type="Pfam" id="PF02153">
    <property type="entry name" value="PDH_N"/>
    <property type="match status" value="1"/>
</dbReference>
<dbReference type="PROSITE" id="PS51176">
    <property type="entry name" value="PDH_ADH"/>
    <property type="match status" value="1"/>
</dbReference>
<keyword evidence="1" id="KW-0560">Oxidoreductase</keyword>
<dbReference type="InterPro" id="IPR046826">
    <property type="entry name" value="PDH_N"/>
</dbReference>
<organism evidence="4 5">
    <name type="scientific">Mesosutterella porci</name>
    <dbReference type="NCBI Taxonomy" id="2915351"/>
    <lineage>
        <taxon>Bacteria</taxon>
        <taxon>Pseudomonadati</taxon>
        <taxon>Pseudomonadota</taxon>
        <taxon>Betaproteobacteria</taxon>
        <taxon>Burkholderiales</taxon>
        <taxon>Sutterellaceae</taxon>
        <taxon>Mesosutterella</taxon>
    </lineage>
</organism>
<keyword evidence="5" id="KW-1185">Reference proteome</keyword>
<proteinExistence type="predicted"/>
<dbReference type="InterPro" id="IPR036291">
    <property type="entry name" value="NAD(P)-bd_dom_sf"/>
</dbReference>
<feature type="chain" id="PRO_5046276787" evidence="2">
    <location>
        <begin position="19"/>
        <end position="293"/>
    </location>
</feature>
<evidence type="ECO:0000256" key="2">
    <source>
        <dbReference type="SAM" id="SignalP"/>
    </source>
</evidence>
<dbReference type="InterPro" id="IPR046825">
    <property type="entry name" value="PDH_C"/>
</dbReference>
<dbReference type="Gene3D" id="3.40.50.720">
    <property type="entry name" value="NAD(P)-binding Rossmann-like Domain"/>
    <property type="match status" value="1"/>
</dbReference>
<reference evidence="4 5" key="1">
    <citation type="submission" date="2022-02" db="EMBL/GenBank/DDBJ databases">
        <title>Mesosutterella porci, a novel member of the family Sutterellaceae from pig feces.</title>
        <authorList>
            <person name="Wylensek D."/>
            <person name="Clavel T."/>
        </authorList>
    </citation>
    <scope>NUCLEOTIDE SEQUENCE [LARGE SCALE GENOMIC DNA]</scope>
    <source>
        <strain evidence="5">oilRF-744-wt-GAM-9</strain>
    </source>
</reference>
<feature type="domain" description="Prephenate/arogenate dehydrogenase" evidence="3">
    <location>
        <begin position="1"/>
        <end position="289"/>
    </location>
</feature>
<dbReference type="InterPro" id="IPR008927">
    <property type="entry name" value="6-PGluconate_DH-like_C_sf"/>
</dbReference>
<evidence type="ECO:0000259" key="3">
    <source>
        <dbReference type="PROSITE" id="PS51176"/>
    </source>
</evidence>
<accession>A0ABS9MSL3</accession>
<dbReference type="PANTHER" id="PTHR21363:SF0">
    <property type="entry name" value="PREPHENATE DEHYDROGENASE [NADP(+)]"/>
    <property type="match status" value="1"/>
</dbReference>
<comment type="caution">
    <text evidence="4">The sequence shown here is derived from an EMBL/GenBank/DDBJ whole genome shotgun (WGS) entry which is preliminary data.</text>
</comment>
<keyword evidence="2" id="KW-0732">Signal</keyword>
<dbReference type="InterPro" id="IPR050812">
    <property type="entry name" value="Preph/Arog_dehydrog"/>
</dbReference>
<protein>
    <submittedName>
        <fullName evidence="4">Prephenate dehydrogenase/arogenate dehydrogenase family protein</fullName>
    </submittedName>
</protein>
<dbReference type="PANTHER" id="PTHR21363">
    <property type="entry name" value="PREPHENATE DEHYDROGENASE"/>
    <property type="match status" value="1"/>
</dbReference>
<sequence length="293" mass="31592">MKLAVIGMGLMGGSAALAMRRSGAVTSVYACDVSPQSVQKAIAMGVAEKGGCDPCEAARGADVVMVATPVLSMESIFRKIRPSLSPEAVVTDLGSVRVTVQMAARRALGEKIARYAPCHPIAGGEQTGVEHSNPDMFIGKRVISTAEPDSDPDAVRIMETLWKGCGAEILRMPPERHDRIFGLMSHLPHVLAYAMVAMIAESREPELLLSMGGSGFLDFSRIAASSPVMWRDICLANRKAISDGLRRYRKELEIFQKALDEGNADTLVAEFALAARARRRLSSPVHKTEEKGQ</sequence>
<evidence type="ECO:0000313" key="4">
    <source>
        <dbReference type="EMBL" id="MCG5031623.1"/>
    </source>
</evidence>
<name>A0ABS9MSL3_9BURK</name>
<gene>
    <name evidence="4" type="ORF">MAF45_09250</name>
</gene>
<dbReference type="InterPro" id="IPR003099">
    <property type="entry name" value="Prephen_DH"/>
</dbReference>
<dbReference type="SUPFAM" id="SSF51735">
    <property type="entry name" value="NAD(P)-binding Rossmann-fold domains"/>
    <property type="match status" value="1"/>
</dbReference>
<dbReference type="Gene3D" id="1.10.3660.10">
    <property type="entry name" value="6-phosphogluconate dehydrogenase C-terminal like domain"/>
    <property type="match status" value="1"/>
</dbReference>
<dbReference type="Proteomes" id="UP001297600">
    <property type="component" value="Unassembled WGS sequence"/>
</dbReference>
<evidence type="ECO:0000313" key="5">
    <source>
        <dbReference type="Proteomes" id="UP001297600"/>
    </source>
</evidence>
<dbReference type="RefSeq" id="WP_237979794.1">
    <property type="nucleotide sequence ID" value="NZ_JAKNCT010000011.1"/>
</dbReference>
<dbReference type="EMBL" id="JAKNCT010000011">
    <property type="protein sequence ID" value="MCG5031623.1"/>
    <property type="molecule type" value="Genomic_DNA"/>
</dbReference>
<evidence type="ECO:0000256" key="1">
    <source>
        <dbReference type="ARBA" id="ARBA00023002"/>
    </source>
</evidence>
<dbReference type="SUPFAM" id="SSF48179">
    <property type="entry name" value="6-phosphogluconate dehydrogenase C-terminal domain-like"/>
    <property type="match status" value="1"/>
</dbReference>
<dbReference type="Pfam" id="PF20463">
    <property type="entry name" value="PDH_C"/>
    <property type="match status" value="1"/>
</dbReference>
<feature type="signal peptide" evidence="2">
    <location>
        <begin position="1"/>
        <end position="18"/>
    </location>
</feature>